<dbReference type="PANTHER" id="PTHR24421">
    <property type="entry name" value="NITRATE/NITRITE SENSOR PROTEIN NARX-RELATED"/>
    <property type="match status" value="1"/>
</dbReference>
<evidence type="ECO:0000256" key="1">
    <source>
        <dbReference type="ARBA" id="ARBA00000085"/>
    </source>
</evidence>
<dbReference type="Pfam" id="PF02518">
    <property type="entry name" value="HATPase_c"/>
    <property type="match status" value="1"/>
</dbReference>
<dbReference type="Gene3D" id="1.20.5.1930">
    <property type="match status" value="1"/>
</dbReference>
<name>A0A1H9GH19_9LACT</name>
<dbReference type="GO" id="GO:0046983">
    <property type="term" value="F:protein dimerization activity"/>
    <property type="evidence" value="ECO:0007669"/>
    <property type="project" value="InterPro"/>
</dbReference>
<feature type="domain" description="Signal transduction histidine kinase subgroup 3 dimerisation and phosphoacceptor" evidence="11">
    <location>
        <begin position="182"/>
        <end position="248"/>
    </location>
</feature>
<dbReference type="RefSeq" id="WP_092572627.1">
    <property type="nucleotide sequence ID" value="NZ_FOEN01000014.1"/>
</dbReference>
<keyword evidence="9" id="KW-0472">Membrane</keyword>
<evidence type="ECO:0000313" key="13">
    <source>
        <dbReference type="Proteomes" id="UP000198833"/>
    </source>
</evidence>
<dbReference type="OrthoDB" id="9760839at2"/>
<reference evidence="12 13" key="1">
    <citation type="submission" date="2016-10" db="EMBL/GenBank/DDBJ databases">
        <authorList>
            <person name="de Groot N.N."/>
        </authorList>
    </citation>
    <scope>NUCLEOTIDE SEQUENCE [LARGE SCALE GENOMIC DNA]</scope>
    <source>
        <strain evidence="12 13">DSM 15695</strain>
    </source>
</reference>
<dbReference type="SUPFAM" id="SSF55874">
    <property type="entry name" value="ATPase domain of HSP90 chaperone/DNA topoisomerase II/histidine kinase"/>
    <property type="match status" value="1"/>
</dbReference>
<dbReference type="Gene3D" id="3.30.565.10">
    <property type="entry name" value="Histidine kinase-like ATPase, C-terminal domain"/>
    <property type="match status" value="1"/>
</dbReference>
<evidence type="ECO:0000259" key="10">
    <source>
        <dbReference type="Pfam" id="PF02518"/>
    </source>
</evidence>
<evidence type="ECO:0000256" key="9">
    <source>
        <dbReference type="SAM" id="Phobius"/>
    </source>
</evidence>
<dbReference type="PANTHER" id="PTHR24421:SF10">
    <property type="entry name" value="NITRATE_NITRITE SENSOR PROTEIN NARQ"/>
    <property type="match status" value="1"/>
</dbReference>
<evidence type="ECO:0000256" key="2">
    <source>
        <dbReference type="ARBA" id="ARBA00012438"/>
    </source>
</evidence>
<dbReference type="AlphaFoldDB" id="A0A1H9GH19"/>
<evidence type="ECO:0000256" key="7">
    <source>
        <dbReference type="ARBA" id="ARBA00022840"/>
    </source>
</evidence>
<dbReference type="InterPro" id="IPR036890">
    <property type="entry name" value="HATPase_C_sf"/>
</dbReference>
<keyword evidence="9" id="KW-1133">Transmembrane helix</keyword>
<sequence length="380" mass="43660">MKTSVFRYIILLLGLVQIIVSSSVKLNWQTTILILFLLLAFQLHWYLIHSNRLKVGMLFIIQALIYAIFLQFKAFPQILIGLSLFEAFLALSQPYFLSYSLLNILALAIIAFYFPLGQVLPSFLFLMALVLALLFFRPYLRQYRELKEEHFENIKQADQWQADSQTMQNHINLMRELYVSKERNRISRDIHDSVGHVLTTIIVQLGAIAKLSEDSSPQASAMAEHLRAFAQSGMQEVRQIVHQMKPDDYQDYAFTARIEGLTKEFQELTKIAVLINRNPSRWQLTTAMEEVVIRAVQEFLANSNKHAQADQIRINEHYTDLEYILTLKDNGQGAQEIVPHMGLMGLEERIHALGGKVSFTTSPGRGFQTRIVLKRGDTLD</sequence>
<evidence type="ECO:0000256" key="3">
    <source>
        <dbReference type="ARBA" id="ARBA00022553"/>
    </source>
</evidence>
<dbReference type="STRING" id="89093.SAMN04488558_1145"/>
<dbReference type="InterPro" id="IPR003594">
    <property type="entry name" value="HATPase_dom"/>
</dbReference>
<organism evidence="12 13">
    <name type="scientific">Ignavigranum ruoffiae</name>
    <dbReference type="NCBI Taxonomy" id="89093"/>
    <lineage>
        <taxon>Bacteria</taxon>
        <taxon>Bacillati</taxon>
        <taxon>Bacillota</taxon>
        <taxon>Bacilli</taxon>
        <taxon>Lactobacillales</taxon>
        <taxon>Aerococcaceae</taxon>
        <taxon>Ignavigranum</taxon>
    </lineage>
</organism>
<keyword evidence="6 12" id="KW-0418">Kinase</keyword>
<dbReference type="Proteomes" id="UP000198833">
    <property type="component" value="Unassembled WGS sequence"/>
</dbReference>
<comment type="catalytic activity">
    <reaction evidence="1">
        <text>ATP + protein L-histidine = ADP + protein N-phospho-L-histidine.</text>
        <dbReference type="EC" id="2.7.13.3"/>
    </reaction>
</comment>
<dbReference type="GO" id="GO:0005524">
    <property type="term" value="F:ATP binding"/>
    <property type="evidence" value="ECO:0007669"/>
    <property type="project" value="UniProtKB-KW"/>
</dbReference>
<evidence type="ECO:0000256" key="5">
    <source>
        <dbReference type="ARBA" id="ARBA00022741"/>
    </source>
</evidence>
<keyword evidence="5" id="KW-0547">Nucleotide-binding</keyword>
<feature type="transmembrane region" description="Helical" evidence="9">
    <location>
        <begin position="31"/>
        <end position="49"/>
    </location>
</feature>
<dbReference type="GO" id="GO:0016020">
    <property type="term" value="C:membrane"/>
    <property type="evidence" value="ECO:0007669"/>
    <property type="project" value="InterPro"/>
</dbReference>
<dbReference type="CDD" id="cd16917">
    <property type="entry name" value="HATPase_UhpB-NarQ-NarX-like"/>
    <property type="match status" value="1"/>
</dbReference>
<keyword evidence="3" id="KW-0597">Phosphoprotein</keyword>
<keyword evidence="7" id="KW-0067">ATP-binding</keyword>
<feature type="domain" description="Histidine kinase/HSP90-like ATPase" evidence="10">
    <location>
        <begin position="292"/>
        <end position="374"/>
    </location>
</feature>
<keyword evidence="8" id="KW-0902">Two-component regulatory system</keyword>
<proteinExistence type="predicted"/>
<feature type="transmembrane region" description="Helical" evidence="9">
    <location>
        <begin position="55"/>
        <end position="75"/>
    </location>
</feature>
<dbReference type="InterPro" id="IPR050482">
    <property type="entry name" value="Sensor_HK_TwoCompSys"/>
</dbReference>
<gene>
    <name evidence="12" type="ORF">SAMN04488558_1145</name>
</gene>
<evidence type="ECO:0000259" key="11">
    <source>
        <dbReference type="Pfam" id="PF07730"/>
    </source>
</evidence>
<feature type="transmembrane region" description="Helical" evidence="9">
    <location>
        <begin position="6"/>
        <end position="24"/>
    </location>
</feature>
<dbReference type="GO" id="GO:0000155">
    <property type="term" value="F:phosphorelay sensor kinase activity"/>
    <property type="evidence" value="ECO:0007669"/>
    <property type="project" value="InterPro"/>
</dbReference>
<dbReference type="EC" id="2.7.13.3" evidence="2"/>
<feature type="transmembrane region" description="Helical" evidence="9">
    <location>
        <begin position="122"/>
        <end position="140"/>
    </location>
</feature>
<dbReference type="EMBL" id="FOEN01000014">
    <property type="protein sequence ID" value="SEQ49400.1"/>
    <property type="molecule type" value="Genomic_DNA"/>
</dbReference>
<keyword evidence="13" id="KW-1185">Reference proteome</keyword>
<protein>
    <recommendedName>
        <fullName evidence="2">histidine kinase</fullName>
        <ecNumber evidence="2">2.7.13.3</ecNumber>
    </recommendedName>
</protein>
<evidence type="ECO:0000313" key="12">
    <source>
        <dbReference type="EMBL" id="SEQ49400.1"/>
    </source>
</evidence>
<evidence type="ECO:0000256" key="8">
    <source>
        <dbReference type="ARBA" id="ARBA00023012"/>
    </source>
</evidence>
<accession>A0A1H9GH19</accession>
<keyword evidence="4" id="KW-0808">Transferase</keyword>
<keyword evidence="9" id="KW-0812">Transmembrane</keyword>
<dbReference type="InterPro" id="IPR011712">
    <property type="entry name" value="Sig_transdc_His_kin_sub3_dim/P"/>
</dbReference>
<evidence type="ECO:0000256" key="4">
    <source>
        <dbReference type="ARBA" id="ARBA00022679"/>
    </source>
</evidence>
<dbReference type="Pfam" id="PF07730">
    <property type="entry name" value="HisKA_3"/>
    <property type="match status" value="1"/>
</dbReference>
<evidence type="ECO:0000256" key="6">
    <source>
        <dbReference type="ARBA" id="ARBA00022777"/>
    </source>
</evidence>
<feature type="transmembrane region" description="Helical" evidence="9">
    <location>
        <begin position="96"/>
        <end position="116"/>
    </location>
</feature>